<dbReference type="EMBL" id="LCRD01000062">
    <property type="protein sequence ID" value="KKW28784.1"/>
    <property type="molecule type" value="Genomic_DNA"/>
</dbReference>
<keyword evidence="1" id="KW-0175">Coiled coil</keyword>
<comment type="caution">
    <text evidence="3">The sequence shown here is derived from an EMBL/GenBank/DDBJ whole genome shotgun (WGS) entry which is preliminary data.</text>
</comment>
<gene>
    <name evidence="3" type="ORF">UY72_C0062G0005</name>
</gene>
<feature type="transmembrane region" description="Helical" evidence="2">
    <location>
        <begin position="12"/>
        <end position="31"/>
    </location>
</feature>
<organism evidence="3 4">
    <name type="scientific">Candidatus Uhrbacteria bacterium GW2011_GWD2_52_7</name>
    <dbReference type="NCBI Taxonomy" id="1618989"/>
    <lineage>
        <taxon>Bacteria</taxon>
        <taxon>Candidatus Uhriibacteriota</taxon>
    </lineage>
</organism>
<accession>A0A0G2A8X5</accession>
<dbReference type="AlphaFoldDB" id="A0A0G2A8X5"/>
<feature type="coiled-coil region" evidence="1">
    <location>
        <begin position="36"/>
        <end position="65"/>
    </location>
</feature>
<keyword evidence="2" id="KW-0472">Membrane</keyword>
<reference evidence="3 4" key="1">
    <citation type="journal article" date="2015" name="Nature">
        <title>rRNA introns, odd ribosomes, and small enigmatic genomes across a large radiation of phyla.</title>
        <authorList>
            <person name="Brown C.T."/>
            <person name="Hug L.A."/>
            <person name="Thomas B.C."/>
            <person name="Sharon I."/>
            <person name="Castelle C.J."/>
            <person name="Singh A."/>
            <person name="Wilkins M.J."/>
            <person name="Williams K.H."/>
            <person name="Banfield J.F."/>
        </authorList>
    </citation>
    <scope>NUCLEOTIDE SEQUENCE [LARGE SCALE GENOMIC DNA]</scope>
</reference>
<dbReference type="InterPro" id="IPR007060">
    <property type="entry name" value="FtsL/DivIC"/>
</dbReference>
<evidence type="ECO:0008006" key="5">
    <source>
        <dbReference type="Google" id="ProtNLM"/>
    </source>
</evidence>
<dbReference type="Pfam" id="PF04977">
    <property type="entry name" value="DivIC"/>
    <property type="match status" value="1"/>
</dbReference>
<evidence type="ECO:0000313" key="3">
    <source>
        <dbReference type="EMBL" id="KKW28784.1"/>
    </source>
</evidence>
<dbReference type="Proteomes" id="UP000034846">
    <property type="component" value="Unassembled WGS sequence"/>
</dbReference>
<evidence type="ECO:0000256" key="2">
    <source>
        <dbReference type="SAM" id="Phobius"/>
    </source>
</evidence>
<sequence length="143" mass="16283">MNTERREKGRSRLKIAVALNLVIFAILGFGFGREYLRNLEIEQEIARMEAENDRLESDRLEAMQLISDLSSTYYLESEARTKRGLGEPGETMIVVQGDDDDSGAQDAARELGQADIPNPLRWFYFFFDHAQYEQLGLTNGTSL</sequence>
<name>A0A0G2A8X5_9BACT</name>
<protein>
    <recommendedName>
        <fullName evidence="5">Septum formation initiator</fullName>
    </recommendedName>
</protein>
<evidence type="ECO:0000256" key="1">
    <source>
        <dbReference type="SAM" id="Coils"/>
    </source>
</evidence>
<proteinExistence type="predicted"/>
<keyword evidence="2" id="KW-1133">Transmembrane helix</keyword>
<evidence type="ECO:0000313" key="4">
    <source>
        <dbReference type="Proteomes" id="UP000034846"/>
    </source>
</evidence>
<keyword evidence="2" id="KW-0812">Transmembrane</keyword>